<gene>
    <name evidence="1" type="ORF">HHL24_01765</name>
</gene>
<organism evidence="1 2">
    <name type="scientific">Paraburkholderia polaris</name>
    <dbReference type="NCBI Taxonomy" id="2728848"/>
    <lineage>
        <taxon>Bacteria</taxon>
        <taxon>Pseudomonadati</taxon>
        <taxon>Pseudomonadota</taxon>
        <taxon>Betaproteobacteria</taxon>
        <taxon>Burkholderiales</taxon>
        <taxon>Burkholderiaceae</taxon>
        <taxon>Paraburkholderia</taxon>
    </lineage>
</organism>
<dbReference type="SUPFAM" id="SSF53756">
    <property type="entry name" value="UDP-Glycosyltransferase/glycogen phosphorylase"/>
    <property type="match status" value="1"/>
</dbReference>
<sequence>MTNIFIRRLHSLQENLFFSRRTRAAVRKLVSSGISVVIADMLRTGQYCEDMDVPKVLDLDDLLSERYRQFLVNGCKQTVFGTFSKRIPKSLLMAEPFLRRLVLERERRMMARRELSTPHRFDVTFLTSEVEASQLRGDGANVKVYANPQATVASAYDWRMTGHAENMVQCFFIGNLRTSQNLASLKLIIREIMPIVLEQGLDIHIHVVGDYDTRAIEAASGCSRVTMHGFISDLSEVAQRCSIALLPIVEGTGVKTKILDAMAMGIPVITNGLGVEGLSVVHERDLLIADTAREIADQIARLNLDHGLGKRLSEQAKSYVARNHDPTLLRERFREHIFTALEVGRARLTYSSPGTVS</sequence>
<protein>
    <submittedName>
        <fullName evidence="1">Glycosyltransferase</fullName>
    </submittedName>
</protein>
<evidence type="ECO:0000313" key="1">
    <source>
        <dbReference type="EMBL" id="NML96693.1"/>
    </source>
</evidence>
<keyword evidence="1" id="KW-0808">Transferase</keyword>
<name>A0A848IAZ2_9BURK</name>
<dbReference type="Proteomes" id="UP000544134">
    <property type="component" value="Unassembled WGS sequence"/>
</dbReference>
<dbReference type="AlphaFoldDB" id="A0A848IAZ2"/>
<proteinExistence type="predicted"/>
<accession>A0A848IAZ2</accession>
<dbReference type="EMBL" id="JABBGJ010000002">
    <property type="protein sequence ID" value="NML96693.1"/>
    <property type="molecule type" value="Genomic_DNA"/>
</dbReference>
<reference evidence="1 2" key="1">
    <citation type="submission" date="2020-04" db="EMBL/GenBank/DDBJ databases">
        <title>Paraburkholderia sp. RP-4-7 isolated from soil.</title>
        <authorList>
            <person name="Dahal R.H."/>
        </authorList>
    </citation>
    <scope>NUCLEOTIDE SEQUENCE [LARGE SCALE GENOMIC DNA]</scope>
    <source>
        <strain evidence="1 2">RP-4-7</strain>
    </source>
</reference>
<comment type="caution">
    <text evidence="1">The sequence shown here is derived from an EMBL/GenBank/DDBJ whole genome shotgun (WGS) entry which is preliminary data.</text>
</comment>
<dbReference type="Gene3D" id="3.40.50.2000">
    <property type="entry name" value="Glycogen Phosphorylase B"/>
    <property type="match status" value="1"/>
</dbReference>
<dbReference type="Pfam" id="PF13692">
    <property type="entry name" value="Glyco_trans_1_4"/>
    <property type="match status" value="1"/>
</dbReference>
<keyword evidence="2" id="KW-1185">Reference proteome</keyword>
<dbReference type="GO" id="GO:0016740">
    <property type="term" value="F:transferase activity"/>
    <property type="evidence" value="ECO:0007669"/>
    <property type="project" value="UniProtKB-KW"/>
</dbReference>
<evidence type="ECO:0000313" key="2">
    <source>
        <dbReference type="Proteomes" id="UP000544134"/>
    </source>
</evidence>
<dbReference type="PANTHER" id="PTHR12526">
    <property type="entry name" value="GLYCOSYLTRANSFERASE"/>
    <property type="match status" value="1"/>
</dbReference>
<dbReference type="RefSeq" id="WP_169483670.1">
    <property type="nucleotide sequence ID" value="NZ_JABBGJ010000002.1"/>
</dbReference>